<comment type="similarity">
    <text evidence="1">Belongs to the LysR transcriptional regulatory family.</text>
</comment>
<dbReference type="Pfam" id="PF03466">
    <property type="entry name" value="LysR_substrate"/>
    <property type="match status" value="1"/>
</dbReference>
<dbReference type="PANTHER" id="PTHR30346">
    <property type="entry name" value="TRANSCRIPTIONAL DUAL REGULATOR HCAR-RELATED"/>
    <property type="match status" value="1"/>
</dbReference>
<dbReference type="EMBL" id="JAAXKY010000004">
    <property type="protein sequence ID" value="NMH76005.1"/>
    <property type="molecule type" value="Genomic_DNA"/>
</dbReference>
<evidence type="ECO:0000313" key="6">
    <source>
        <dbReference type="EMBL" id="NMH76005.1"/>
    </source>
</evidence>
<evidence type="ECO:0000313" key="7">
    <source>
        <dbReference type="Proteomes" id="UP001296706"/>
    </source>
</evidence>
<dbReference type="InterPro" id="IPR036390">
    <property type="entry name" value="WH_DNA-bd_sf"/>
</dbReference>
<evidence type="ECO:0000256" key="3">
    <source>
        <dbReference type="ARBA" id="ARBA00023125"/>
    </source>
</evidence>
<dbReference type="SUPFAM" id="SSF46785">
    <property type="entry name" value="Winged helix' DNA-binding domain"/>
    <property type="match status" value="1"/>
</dbReference>
<evidence type="ECO:0000256" key="2">
    <source>
        <dbReference type="ARBA" id="ARBA00023015"/>
    </source>
</evidence>
<dbReference type="InterPro" id="IPR000847">
    <property type="entry name" value="LysR_HTH_N"/>
</dbReference>
<dbReference type="InterPro" id="IPR005119">
    <property type="entry name" value="LysR_subst-bd"/>
</dbReference>
<keyword evidence="3" id="KW-0238">DNA-binding</keyword>
<feature type="domain" description="HTH lysR-type" evidence="5">
    <location>
        <begin position="9"/>
        <end position="66"/>
    </location>
</feature>
<comment type="caution">
    <text evidence="6">The sequence shown here is derived from an EMBL/GenBank/DDBJ whole genome shotgun (WGS) entry which is preliminary data.</text>
</comment>
<dbReference type="InterPro" id="IPR036388">
    <property type="entry name" value="WH-like_DNA-bd_sf"/>
</dbReference>
<evidence type="ECO:0000256" key="1">
    <source>
        <dbReference type="ARBA" id="ARBA00009437"/>
    </source>
</evidence>
<sequence length="308" mass="33465">MDESRISEITFADLEMFLSFAEREHFGRTAADLGVSVATVQRGVRGLEQKLGVALIEQAGRQVRMLNAGHVLVREAHAVLRARLEAVDTTRAESGQPQRLLRIAHTYSLGLGFVPRVLAELLQQQAGLRFLCRQSSATDVVSALLRGDADVGFTSISPTETDIVVEPLFTESLLLAVPVGDPLAERTEVSLHEVRDRMFIAMEIGASSRTHMINACARAGFVPRITIQGSDLFVVESMVGAGIGVSVVPAGMNDHHHPQVARLRIHDPASVERTVFLAYQRATALHASVGALARIAREHGRRPPGPLR</sequence>
<dbReference type="PROSITE" id="PS50931">
    <property type="entry name" value="HTH_LYSR"/>
    <property type="match status" value="1"/>
</dbReference>
<dbReference type="Gene3D" id="1.10.10.10">
    <property type="entry name" value="Winged helix-like DNA-binding domain superfamily/Winged helix DNA-binding domain"/>
    <property type="match status" value="1"/>
</dbReference>
<dbReference type="PANTHER" id="PTHR30346:SF0">
    <property type="entry name" value="HCA OPERON TRANSCRIPTIONAL ACTIVATOR HCAR"/>
    <property type="match status" value="1"/>
</dbReference>
<dbReference type="SUPFAM" id="SSF53850">
    <property type="entry name" value="Periplasmic binding protein-like II"/>
    <property type="match status" value="1"/>
</dbReference>
<evidence type="ECO:0000256" key="4">
    <source>
        <dbReference type="ARBA" id="ARBA00023163"/>
    </source>
</evidence>
<organism evidence="6 7">
    <name type="scientific">Pseudonocardia xinjiangensis</name>
    <dbReference type="NCBI Taxonomy" id="75289"/>
    <lineage>
        <taxon>Bacteria</taxon>
        <taxon>Bacillati</taxon>
        <taxon>Actinomycetota</taxon>
        <taxon>Actinomycetes</taxon>
        <taxon>Pseudonocardiales</taxon>
        <taxon>Pseudonocardiaceae</taxon>
        <taxon>Pseudonocardia</taxon>
    </lineage>
</organism>
<dbReference type="RefSeq" id="WP_169394078.1">
    <property type="nucleotide sequence ID" value="NZ_BAAAJH010000015.1"/>
</dbReference>
<proteinExistence type="inferred from homology"/>
<keyword evidence="7" id="KW-1185">Reference proteome</keyword>
<keyword evidence="2" id="KW-0805">Transcription regulation</keyword>
<dbReference type="Gene3D" id="3.40.190.290">
    <property type="match status" value="1"/>
</dbReference>
<name>A0ABX1R6K2_9PSEU</name>
<dbReference type="Pfam" id="PF00126">
    <property type="entry name" value="HTH_1"/>
    <property type="match status" value="1"/>
</dbReference>
<accession>A0ABX1R6K2</accession>
<evidence type="ECO:0000259" key="5">
    <source>
        <dbReference type="PROSITE" id="PS50931"/>
    </source>
</evidence>
<gene>
    <name evidence="6" type="ORF">HF577_02625</name>
</gene>
<dbReference type="Proteomes" id="UP001296706">
    <property type="component" value="Unassembled WGS sequence"/>
</dbReference>
<protein>
    <submittedName>
        <fullName evidence="6">LysR family transcriptional regulator</fullName>
    </submittedName>
</protein>
<keyword evidence="4" id="KW-0804">Transcription</keyword>
<reference evidence="6 7" key="1">
    <citation type="submission" date="2020-04" db="EMBL/GenBank/DDBJ databases">
        <authorList>
            <person name="Klaysubun C."/>
            <person name="Duangmal K."/>
            <person name="Lipun K."/>
        </authorList>
    </citation>
    <scope>NUCLEOTIDE SEQUENCE [LARGE SCALE GENOMIC DNA]</scope>
    <source>
        <strain evidence="6 7">JCM 11839</strain>
    </source>
</reference>